<dbReference type="GeneID" id="19112159"/>
<evidence type="ECO:0000256" key="3">
    <source>
        <dbReference type="SAM" id="MobiDB-lite"/>
    </source>
</evidence>
<organism evidence="7 8">
    <name type="scientific">Baudoinia panamericana (strain UAMH 10762)</name>
    <name type="common">Angels' share fungus</name>
    <name type="synonym">Baudoinia compniacensis (strain UAMH 10762)</name>
    <dbReference type="NCBI Taxonomy" id="717646"/>
    <lineage>
        <taxon>Eukaryota</taxon>
        <taxon>Fungi</taxon>
        <taxon>Dikarya</taxon>
        <taxon>Ascomycota</taxon>
        <taxon>Pezizomycotina</taxon>
        <taxon>Dothideomycetes</taxon>
        <taxon>Dothideomycetidae</taxon>
        <taxon>Mycosphaerellales</taxon>
        <taxon>Teratosphaeriaceae</taxon>
        <taxon>Baudoinia</taxon>
    </lineage>
</organism>
<feature type="compositionally biased region" description="Pro residues" evidence="3">
    <location>
        <begin position="217"/>
        <end position="232"/>
    </location>
</feature>
<evidence type="ECO:0000313" key="8">
    <source>
        <dbReference type="Proteomes" id="UP000011761"/>
    </source>
</evidence>
<dbReference type="Pfam" id="PF26254">
    <property type="entry name" value="Ig_TRAPPC9-Trs120_1st"/>
    <property type="match status" value="1"/>
</dbReference>
<dbReference type="InterPro" id="IPR058563">
    <property type="entry name" value="Trs120_TRAPPC9_N"/>
</dbReference>
<keyword evidence="2" id="KW-0333">Golgi apparatus</keyword>
<feature type="domain" description="Trs120/TRAPPC9 N-terminal" evidence="4">
    <location>
        <begin position="4"/>
        <end position="352"/>
    </location>
</feature>
<dbReference type="eggNOG" id="KOG1953">
    <property type="taxonomic scope" value="Eukaryota"/>
</dbReference>
<dbReference type="OrthoDB" id="27962at2759"/>
<evidence type="ECO:0000259" key="6">
    <source>
        <dbReference type="Pfam" id="PF26254"/>
    </source>
</evidence>
<comment type="subcellular location">
    <subcellularLocation>
        <location evidence="1">Golgi apparatus</location>
    </subcellularLocation>
</comment>
<dbReference type="Pfam" id="PF26280">
    <property type="entry name" value="Ig_TRAPPC9-Trs120_2nd"/>
    <property type="match status" value="1"/>
</dbReference>
<dbReference type="RefSeq" id="XP_007676030.1">
    <property type="nucleotide sequence ID" value="XM_007677840.1"/>
</dbReference>
<dbReference type="STRING" id="717646.M2MHU2"/>
<dbReference type="GO" id="GO:0005802">
    <property type="term" value="C:trans-Golgi network"/>
    <property type="evidence" value="ECO:0007669"/>
    <property type="project" value="TreeGrafter"/>
</dbReference>
<dbReference type="Pfam" id="PF26251">
    <property type="entry name" value="TPR_TRAPPC9-Trs120"/>
    <property type="match status" value="1"/>
</dbReference>
<evidence type="ECO:0000259" key="4">
    <source>
        <dbReference type="Pfam" id="PF08626"/>
    </source>
</evidence>
<evidence type="ECO:0000259" key="5">
    <source>
        <dbReference type="Pfam" id="PF26251"/>
    </source>
</evidence>
<dbReference type="AlphaFoldDB" id="M2MHU2"/>
<feature type="domain" description="Trs120/TRAPPC9 first Ig-like" evidence="6">
    <location>
        <begin position="752"/>
        <end position="901"/>
    </location>
</feature>
<name>M2MHU2_BAUPA</name>
<dbReference type="PANTHER" id="PTHR21512:SF5">
    <property type="entry name" value="TRAFFICKING PROTEIN PARTICLE COMPLEX SUBUNIT 9"/>
    <property type="match status" value="1"/>
</dbReference>
<dbReference type="EMBL" id="KB445555">
    <property type="protein sequence ID" value="EMC96201.1"/>
    <property type="molecule type" value="Genomic_DNA"/>
</dbReference>
<feature type="compositionally biased region" description="Basic and acidic residues" evidence="3">
    <location>
        <begin position="244"/>
        <end position="256"/>
    </location>
</feature>
<evidence type="ECO:0000313" key="7">
    <source>
        <dbReference type="EMBL" id="EMC96201.1"/>
    </source>
</evidence>
<protein>
    <submittedName>
        <fullName evidence="7">Uncharacterized protein</fullName>
    </submittedName>
</protein>
<dbReference type="Pfam" id="PF08626">
    <property type="entry name" value="TRAPPC9-Trs120"/>
    <property type="match status" value="1"/>
</dbReference>
<accession>M2MHU2</accession>
<dbReference type="Proteomes" id="UP000011761">
    <property type="component" value="Unassembled WGS sequence"/>
</dbReference>
<dbReference type="InterPro" id="IPR058565">
    <property type="entry name" value="Ig_TRAPPC9_Trs120_1st"/>
</dbReference>
<feature type="domain" description="Trs120/TRAPPC9 TPR region" evidence="5">
    <location>
        <begin position="390"/>
        <end position="710"/>
    </location>
</feature>
<dbReference type="HOGENOM" id="CLU_002231_0_0_1"/>
<feature type="region of interest" description="Disordered" evidence="3">
    <location>
        <begin position="182"/>
        <end position="280"/>
    </location>
</feature>
<dbReference type="PANTHER" id="PTHR21512">
    <property type="entry name" value="TRAFFICKING PROTEIN PARTICLE COMPLEX SUBUNIT 9"/>
    <property type="match status" value="1"/>
</dbReference>
<keyword evidence="8" id="KW-1185">Reference proteome</keyword>
<sequence length="1150" mass="123742">MDRFSPIAPVAIRVVVLPVGRIEAERFGRIVRGLCKDASIIKLSDSQSLFFDYTTAPPSDNEQLLSPYEHCRETQLVVGVSNGFSASENEEEQLHAALERLREQYPRVVHRHLLLLPQPGGGTVENADNVTRVARAGEDEEGLAFADALGSVASSFLRDFSAYASATQALLSIQTPLRPSRNLQRPLSLHSDEGRPVLNHTDSPQAAEVTSPVGENPSPPPSRSVRSPPPTPLEHVQQSPISRSDSRASTKSRTDIRPSSLDRVQSPHRHSQAAAPPYNAKLRGKARVGIVLGQVQLQSGQWQEALHTLTEHTQTARKLSDCLWYAKGLECIVVCLLLLSESGQDFQIPSICYPPADRNSSAHVQKLSFSQPADWRSKEAVHNATLKRLSSSLPELLKHILSLYEAGEGQLVLPTLALGEVKIRFCKLLTTLFHCRGELDQNTLNALITDSTKGLPKHPVGAGEAANIQRSDIASLAENVQRTDMSDMPIAEQVRLLAGVAAVLLSIDYKRREALVLREILIKLTEGLNQARKIGAAEAGVHPAASLSADTGALAISNIAAQSNGVKEMVENLAQLFGIPLGEGNLSKPSTDPANSTDLPVGRTVPTSQVLQSVTDELQGMLTMTEQEQSSLAFGSAVLKAEVISAILAFSEAQPDPQGVIRGAEALLKAVTPSAAIDTIPDAGSVPLSKEEQSRLSNTIFRTIGVSRHLGLEPVEGTYWDPFLVRGLVFPARSPACALYPFIRGSKANVVVSTNQNSGPINPLLYDPNASHRAAPATVARAVILGNQPTAVQITLQNTLEVSIDIESLSLVTSCEDRIQLKTQNFTPFKVRPSQLLKTTIAITSTDFGDFEINGCRIKVAGCHESTFRIHAKPYASQPDTLAKLQGLKALTPASSAQPSTTEVGTPVAVPASAIGCMPLIAIDSVSAAGSAIALLEGQMAEGIPVTVRNTTHYPAQVVSAKGKYAAVEGLVSDGRDLGHAGPVIQPGETRRFNIRANGVVGAANADIDIYYGAAPIKDSDKYFRKLKVPLRLTVTPVFHLSNPDVSSDDASHVRFAFDIRNTFSQTMQLRCYSAPPPELVRADVEGMVASLDVVRICLRVQKGRKGEDLRESLARKVVVGWEEMRGERYGKVDLGGLVTSLTDEQVALL</sequence>
<proteinExistence type="predicted"/>
<reference evidence="7 8" key="1">
    <citation type="journal article" date="2012" name="PLoS Pathog.">
        <title>Diverse lifestyles and strategies of plant pathogenesis encoded in the genomes of eighteen Dothideomycetes fungi.</title>
        <authorList>
            <person name="Ohm R.A."/>
            <person name="Feau N."/>
            <person name="Henrissat B."/>
            <person name="Schoch C.L."/>
            <person name="Horwitz B.A."/>
            <person name="Barry K.W."/>
            <person name="Condon B.J."/>
            <person name="Copeland A.C."/>
            <person name="Dhillon B."/>
            <person name="Glaser F."/>
            <person name="Hesse C.N."/>
            <person name="Kosti I."/>
            <person name="LaButti K."/>
            <person name="Lindquist E.A."/>
            <person name="Lucas S."/>
            <person name="Salamov A.A."/>
            <person name="Bradshaw R.E."/>
            <person name="Ciuffetti L."/>
            <person name="Hamelin R.C."/>
            <person name="Kema G.H.J."/>
            <person name="Lawrence C."/>
            <person name="Scott J.A."/>
            <person name="Spatafora J.W."/>
            <person name="Turgeon B.G."/>
            <person name="de Wit P.J.G.M."/>
            <person name="Zhong S."/>
            <person name="Goodwin S.B."/>
            <person name="Grigoriev I.V."/>
        </authorList>
    </citation>
    <scope>NUCLEOTIDE SEQUENCE [LARGE SCALE GENOMIC DNA]</scope>
    <source>
        <strain evidence="7 8">UAMH 10762</strain>
    </source>
</reference>
<dbReference type="InterPro" id="IPR013935">
    <property type="entry name" value="Trs120_TRAPPC9"/>
</dbReference>
<dbReference type="InterPro" id="IPR058564">
    <property type="entry name" value="TPR_TRAPPC9_Trs120"/>
</dbReference>
<evidence type="ECO:0000256" key="2">
    <source>
        <dbReference type="ARBA" id="ARBA00023034"/>
    </source>
</evidence>
<gene>
    <name evidence="7" type="ORF">BAUCODRAFT_33550</name>
</gene>
<evidence type="ECO:0000256" key="1">
    <source>
        <dbReference type="ARBA" id="ARBA00004555"/>
    </source>
</evidence>
<dbReference type="KEGG" id="bcom:BAUCODRAFT_33550"/>